<accession>A0A1Y1KW08</accession>
<evidence type="ECO:0000313" key="2">
    <source>
        <dbReference type="EMBL" id="JAV65544.1"/>
    </source>
</evidence>
<protein>
    <submittedName>
        <fullName evidence="2">Uncharacterized protein</fullName>
    </submittedName>
</protein>
<dbReference type="AlphaFoldDB" id="A0A1Y1KW08"/>
<evidence type="ECO:0000256" key="1">
    <source>
        <dbReference type="SAM" id="MobiDB-lite"/>
    </source>
</evidence>
<dbReference type="EMBL" id="GEZM01072366">
    <property type="protein sequence ID" value="JAV65544.1"/>
    <property type="molecule type" value="Transcribed_RNA"/>
</dbReference>
<sequence>MSQIRVESGACHRRPNNPQGLQVISPRRDVPRTLFAPAVFLRVVVVSDFLSSRIMAHYKLAFSMLGGGCGISSFVPPDNILEKAMPTPSMTASRTAQPMALLRAALKPPRKAREPPTKKPAIMALYGSSFLRMPLMAQSYVEKRPPQTPKLPPRTGARILMAVMAPIRRSP</sequence>
<reference evidence="2" key="1">
    <citation type="journal article" date="2016" name="Sci. Rep.">
        <title>Molecular characterization of firefly nuptial gifts: a multi-omics approach sheds light on postcopulatory sexual selection.</title>
        <authorList>
            <person name="Al-Wathiqui N."/>
            <person name="Fallon T.R."/>
            <person name="South A."/>
            <person name="Weng J.K."/>
            <person name="Lewis S.M."/>
        </authorList>
    </citation>
    <scope>NUCLEOTIDE SEQUENCE</scope>
</reference>
<proteinExistence type="predicted"/>
<name>A0A1Y1KW08_PHOPY</name>
<organism evidence="2">
    <name type="scientific">Photinus pyralis</name>
    <name type="common">Common eastern firefly</name>
    <name type="synonym">Lampyris pyralis</name>
    <dbReference type="NCBI Taxonomy" id="7054"/>
    <lineage>
        <taxon>Eukaryota</taxon>
        <taxon>Metazoa</taxon>
        <taxon>Ecdysozoa</taxon>
        <taxon>Arthropoda</taxon>
        <taxon>Hexapoda</taxon>
        <taxon>Insecta</taxon>
        <taxon>Pterygota</taxon>
        <taxon>Neoptera</taxon>
        <taxon>Endopterygota</taxon>
        <taxon>Coleoptera</taxon>
        <taxon>Polyphaga</taxon>
        <taxon>Elateriformia</taxon>
        <taxon>Elateroidea</taxon>
        <taxon>Lampyridae</taxon>
        <taxon>Lampyrinae</taxon>
        <taxon>Photinus</taxon>
    </lineage>
</organism>
<feature type="region of interest" description="Disordered" evidence="1">
    <location>
        <begin position="1"/>
        <end position="24"/>
    </location>
</feature>